<dbReference type="EMBL" id="AAMO01000007">
    <property type="protein sequence ID" value="EAQ02630.1"/>
    <property type="molecule type" value="Genomic_DNA"/>
</dbReference>
<dbReference type="AlphaFoldDB" id="A3TZZ9"/>
<feature type="region of interest" description="Disordered" evidence="1">
    <location>
        <begin position="53"/>
        <end position="78"/>
    </location>
</feature>
<evidence type="ECO:0000313" key="3">
    <source>
        <dbReference type="Proteomes" id="UP000004318"/>
    </source>
</evidence>
<proteinExistence type="predicted"/>
<protein>
    <recommendedName>
        <fullName evidence="4">DUF2188 domain-containing protein</fullName>
    </recommendedName>
</protein>
<dbReference type="Pfam" id="PF09954">
    <property type="entry name" value="DUF2188"/>
    <property type="match status" value="1"/>
</dbReference>
<name>A3TZZ9_PSEBH</name>
<organism evidence="2 3">
    <name type="scientific">Pseudooceanicola batsensis (strain ATCC BAA-863 / DSM 15984 / KCTC 12145 / HTCC2597)</name>
    <name type="common">Oceanicola batsensis</name>
    <dbReference type="NCBI Taxonomy" id="252305"/>
    <lineage>
        <taxon>Bacteria</taxon>
        <taxon>Pseudomonadati</taxon>
        <taxon>Pseudomonadota</taxon>
        <taxon>Alphaproteobacteria</taxon>
        <taxon>Rhodobacterales</taxon>
        <taxon>Paracoccaceae</taxon>
        <taxon>Pseudooceanicola</taxon>
    </lineage>
</organism>
<accession>A3TZZ9</accession>
<keyword evidence="3" id="KW-1185">Reference proteome</keyword>
<dbReference type="STRING" id="252305.OB2597_17977"/>
<dbReference type="InterPro" id="IPR018691">
    <property type="entry name" value="DUF2188"/>
</dbReference>
<gene>
    <name evidence="2" type="ORF">OB2597_17977</name>
</gene>
<evidence type="ECO:0000313" key="2">
    <source>
        <dbReference type="EMBL" id="EAQ02630.1"/>
    </source>
</evidence>
<dbReference type="HOGENOM" id="CLU_179056_2_2_5"/>
<reference evidence="2 3" key="1">
    <citation type="journal article" date="2010" name="J. Bacteriol.">
        <title>Genome sequences of Oceanicola granulosus HTCC2516(T) and Oceanicola batsensis HTCC2597(TDelta).</title>
        <authorList>
            <person name="Thrash J.C."/>
            <person name="Cho J.C."/>
            <person name="Vergin K.L."/>
            <person name="Giovannoni S.J."/>
        </authorList>
    </citation>
    <scope>NUCLEOTIDE SEQUENCE [LARGE SCALE GENOMIC DNA]</scope>
    <source>
        <strain evidence="3">ATCC BAA-863 / DSM 15984 / KCTC 12145 / HTCC2597</strain>
    </source>
</reference>
<sequence length="78" mass="8591">MEIKMTKKNQHVVPHKDGWAVKGAGNAKATAIHPTQQSAITQARDIARNQGSEMLVHGTNGRIRERNTYGKDPYPPEG</sequence>
<evidence type="ECO:0008006" key="4">
    <source>
        <dbReference type="Google" id="ProtNLM"/>
    </source>
</evidence>
<dbReference type="Proteomes" id="UP000004318">
    <property type="component" value="Unassembled WGS sequence"/>
</dbReference>
<evidence type="ECO:0000256" key="1">
    <source>
        <dbReference type="SAM" id="MobiDB-lite"/>
    </source>
</evidence>
<comment type="caution">
    <text evidence="2">The sequence shown here is derived from an EMBL/GenBank/DDBJ whole genome shotgun (WGS) entry which is preliminary data.</text>
</comment>